<name>A0A3R9WP96_9SPHN</name>
<evidence type="ECO:0000313" key="4">
    <source>
        <dbReference type="Proteomes" id="UP000274661"/>
    </source>
</evidence>
<evidence type="ECO:0000256" key="1">
    <source>
        <dbReference type="ARBA" id="ARBA00009580"/>
    </source>
</evidence>
<dbReference type="Gene3D" id="3.90.190.10">
    <property type="entry name" value="Protein tyrosine phosphatase superfamily"/>
    <property type="match status" value="1"/>
</dbReference>
<dbReference type="PANTHER" id="PTHR31126:SF1">
    <property type="entry name" value="TYROSINE SPECIFIC PROTEIN PHOSPHATASES DOMAIN-CONTAINING PROTEIN"/>
    <property type="match status" value="1"/>
</dbReference>
<gene>
    <name evidence="3" type="ORF">HMF7854_09985</name>
</gene>
<protein>
    <submittedName>
        <fullName evidence="3">Tyrosine-protein phosphatase</fullName>
    </submittedName>
</protein>
<dbReference type="PROSITE" id="PS00383">
    <property type="entry name" value="TYR_PHOSPHATASE_1"/>
    <property type="match status" value="1"/>
</dbReference>
<comment type="similarity">
    <text evidence="1">Belongs to the protein-tyrosine phosphatase family.</text>
</comment>
<dbReference type="SUPFAM" id="SSF52799">
    <property type="entry name" value="(Phosphotyrosine protein) phosphatases II"/>
    <property type="match status" value="1"/>
</dbReference>
<dbReference type="GO" id="GO:0004721">
    <property type="term" value="F:phosphoprotein phosphatase activity"/>
    <property type="evidence" value="ECO:0007669"/>
    <property type="project" value="InterPro"/>
</dbReference>
<keyword evidence="4" id="KW-1185">Reference proteome</keyword>
<dbReference type="Pfam" id="PF13350">
    <property type="entry name" value="Y_phosphatase3"/>
    <property type="match status" value="1"/>
</dbReference>
<sequence length="264" mass="29138">MSDAVTPRGMPEPLLQGAPNFRDFGGYPSADGRRIRRSVLFRSSHLADLTDRDRAWLDEIGLRTIFDLRSRGERDLDPSACDHPSRTTHVFRPGHKRRLVDMALDYPATEAGVERLMLDFYAELPRTMAHVFGEILVRLADDPSPCIIHCSAGKDRTGMAVALVQAALGASRADMLHDYALTNHVPRSQKDMARSVQRQGSDTSLKAAYPPEAIARMMAADPAYLAAALDAIVSEHGGMDAYLETIGLTAAHRERLRDHLLEPA</sequence>
<dbReference type="InterPro" id="IPR026893">
    <property type="entry name" value="Tyr/Ser_Pase_IphP-type"/>
</dbReference>
<dbReference type="RefSeq" id="WP_126718964.1">
    <property type="nucleotide sequence ID" value="NZ_RWJF01000001.1"/>
</dbReference>
<dbReference type="AlphaFoldDB" id="A0A3R9WP96"/>
<proteinExistence type="inferred from homology"/>
<dbReference type="OrthoDB" id="1188001at2"/>
<evidence type="ECO:0000313" key="3">
    <source>
        <dbReference type="EMBL" id="RST31131.1"/>
    </source>
</evidence>
<dbReference type="InterPro" id="IPR029021">
    <property type="entry name" value="Prot-tyrosine_phosphatase-like"/>
</dbReference>
<dbReference type="EMBL" id="RWJF01000001">
    <property type="protein sequence ID" value="RST31131.1"/>
    <property type="molecule type" value="Genomic_DNA"/>
</dbReference>
<feature type="region of interest" description="Disordered" evidence="2">
    <location>
        <begin position="1"/>
        <end position="22"/>
    </location>
</feature>
<organism evidence="3 4">
    <name type="scientific">Sphingomonas ginkgonis</name>
    <dbReference type="NCBI Taxonomy" id="2315330"/>
    <lineage>
        <taxon>Bacteria</taxon>
        <taxon>Pseudomonadati</taxon>
        <taxon>Pseudomonadota</taxon>
        <taxon>Alphaproteobacteria</taxon>
        <taxon>Sphingomonadales</taxon>
        <taxon>Sphingomonadaceae</taxon>
        <taxon>Sphingomonas</taxon>
    </lineage>
</organism>
<evidence type="ECO:0000256" key="2">
    <source>
        <dbReference type="SAM" id="MobiDB-lite"/>
    </source>
</evidence>
<comment type="caution">
    <text evidence="3">The sequence shown here is derived from an EMBL/GenBank/DDBJ whole genome shotgun (WGS) entry which is preliminary data.</text>
</comment>
<dbReference type="PANTHER" id="PTHR31126">
    <property type="entry name" value="TYROSINE-PROTEIN PHOSPHATASE"/>
    <property type="match status" value="1"/>
</dbReference>
<dbReference type="InterPro" id="IPR016130">
    <property type="entry name" value="Tyr_Pase_AS"/>
</dbReference>
<dbReference type="Proteomes" id="UP000274661">
    <property type="component" value="Unassembled WGS sequence"/>
</dbReference>
<accession>A0A3R9WP96</accession>
<reference evidence="3 4" key="1">
    <citation type="submission" date="2018-12" db="EMBL/GenBank/DDBJ databases">
        <title>Sphingomonas sp. HMF7854 Genome sequencing and assembly.</title>
        <authorList>
            <person name="Cha I."/>
            <person name="Kang H."/>
            <person name="Kim H."/>
            <person name="Kang J."/>
            <person name="Joh K."/>
        </authorList>
    </citation>
    <scope>NUCLEOTIDE SEQUENCE [LARGE SCALE GENOMIC DNA]</scope>
    <source>
        <strain evidence="3 4">HMF7854</strain>
    </source>
</reference>